<dbReference type="Proteomes" id="UP001632038">
    <property type="component" value="Unassembled WGS sequence"/>
</dbReference>
<feature type="domain" description="Peptidase A1" evidence="2">
    <location>
        <begin position="1"/>
        <end position="308"/>
    </location>
</feature>
<gene>
    <name evidence="3" type="ORF">CASFOL_018720</name>
</gene>
<evidence type="ECO:0000313" key="4">
    <source>
        <dbReference type="Proteomes" id="UP001632038"/>
    </source>
</evidence>
<dbReference type="InterPro" id="IPR033121">
    <property type="entry name" value="PEPTIDASE_A1"/>
</dbReference>
<reference evidence="4" key="1">
    <citation type="journal article" date="2024" name="IScience">
        <title>Strigolactones Initiate the Formation of Haustorium-like Structures in Castilleja.</title>
        <authorList>
            <person name="Buerger M."/>
            <person name="Peterson D."/>
            <person name="Chory J."/>
        </authorList>
    </citation>
    <scope>NUCLEOTIDE SEQUENCE [LARGE SCALE GENOMIC DNA]</scope>
</reference>
<accession>A0ABD3D784</accession>
<evidence type="ECO:0000256" key="1">
    <source>
        <dbReference type="ARBA" id="ARBA00007447"/>
    </source>
</evidence>
<dbReference type="InterPro" id="IPR032861">
    <property type="entry name" value="TAXi_N"/>
</dbReference>
<dbReference type="InterPro" id="IPR021109">
    <property type="entry name" value="Peptidase_aspartic_dom_sf"/>
</dbReference>
<proteinExistence type="inferred from homology"/>
<dbReference type="PROSITE" id="PS51767">
    <property type="entry name" value="PEPTIDASE_A1"/>
    <property type="match status" value="1"/>
</dbReference>
<organism evidence="3 4">
    <name type="scientific">Castilleja foliolosa</name>
    <dbReference type="NCBI Taxonomy" id="1961234"/>
    <lineage>
        <taxon>Eukaryota</taxon>
        <taxon>Viridiplantae</taxon>
        <taxon>Streptophyta</taxon>
        <taxon>Embryophyta</taxon>
        <taxon>Tracheophyta</taxon>
        <taxon>Spermatophyta</taxon>
        <taxon>Magnoliopsida</taxon>
        <taxon>eudicotyledons</taxon>
        <taxon>Gunneridae</taxon>
        <taxon>Pentapetalae</taxon>
        <taxon>asterids</taxon>
        <taxon>lamiids</taxon>
        <taxon>Lamiales</taxon>
        <taxon>Orobanchaceae</taxon>
        <taxon>Pedicularideae</taxon>
        <taxon>Castillejinae</taxon>
        <taxon>Castilleja</taxon>
    </lineage>
</organism>
<evidence type="ECO:0000313" key="3">
    <source>
        <dbReference type="EMBL" id="KAL3637552.1"/>
    </source>
</evidence>
<dbReference type="Pfam" id="PF14541">
    <property type="entry name" value="TAXi_C"/>
    <property type="match status" value="1"/>
</dbReference>
<dbReference type="PANTHER" id="PTHR13683">
    <property type="entry name" value="ASPARTYL PROTEASES"/>
    <property type="match status" value="1"/>
</dbReference>
<dbReference type="Pfam" id="PF14543">
    <property type="entry name" value="TAXi_N"/>
    <property type="match status" value="1"/>
</dbReference>
<comment type="caution">
    <text evidence="3">The sequence shown here is derived from an EMBL/GenBank/DDBJ whole genome shotgun (WGS) entry which is preliminary data.</text>
</comment>
<comment type="similarity">
    <text evidence="1">Belongs to the peptidase A1 family.</text>
</comment>
<dbReference type="InterPro" id="IPR001461">
    <property type="entry name" value="Aspartic_peptidase_A1"/>
</dbReference>
<name>A0ABD3D784_9LAMI</name>
<dbReference type="AlphaFoldDB" id="A0ABD3D784"/>
<dbReference type="InterPro" id="IPR032799">
    <property type="entry name" value="TAXi_C"/>
</dbReference>
<dbReference type="SUPFAM" id="SSF50630">
    <property type="entry name" value="Acid proteases"/>
    <property type="match status" value="1"/>
</dbReference>
<sequence length="313" mass="34656">MLTCRDHFGHPESWYSPIQCSERVCFDIAMDQWDYTNTMPFPNPCEQGPNCDYELYYHEEVVNTGTLSRLNLTHFSGFVFGCGHGQQRIFGYGVDGVLGLGSGKLSFMSQTNHTRFSYCLPSNSSSTGYLTFDKNNTHDNNGELLLLFTPFTTQSPRGSHYIIDIVAITVGETRLQIDYQSDIIGTVVETTSLITQLPQVAYNKMRDEFKLQMGTNYPAAGAFSTLDTCYDTNNRSSITVPPVSFTFGNNVKVDLDVSGILLVVNSTLSCFAFASTSDVTAGFAIFGSVQQRTLEMVFDVENKMIGFGHNGCA</sequence>
<dbReference type="EMBL" id="JAVIJP010000025">
    <property type="protein sequence ID" value="KAL3637552.1"/>
    <property type="molecule type" value="Genomic_DNA"/>
</dbReference>
<protein>
    <recommendedName>
        <fullName evidence="2">Peptidase A1 domain-containing protein</fullName>
    </recommendedName>
</protein>
<evidence type="ECO:0000259" key="2">
    <source>
        <dbReference type="PROSITE" id="PS51767"/>
    </source>
</evidence>
<dbReference type="PANTHER" id="PTHR13683:SF750">
    <property type="entry name" value="ASPARTYL PROTEASE AED1"/>
    <property type="match status" value="1"/>
</dbReference>
<keyword evidence="4" id="KW-1185">Reference proteome</keyword>
<dbReference type="Gene3D" id="2.40.70.10">
    <property type="entry name" value="Acid Proteases"/>
    <property type="match status" value="2"/>
</dbReference>